<dbReference type="EMBL" id="JBHSPH010000002">
    <property type="protein sequence ID" value="MFC5861714.1"/>
    <property type="molecule type" value="Genomic_DNA"/>
</dbReference>
<dbReference type="Proteomes" id="UP001596091">
    <property type="component" value="Unassembled WGS sequence"/>
</dbReference>
<reference evidence="2" key="1">
    <citation type="journal article" date="2019" name="Int. J. Syst. Evol. Microbiol.">
        <title>The Global Catalogue of Microorganisms (GCM) 10K type strain sequencing project: providing services to taxonomists for standard genome sequencing and annotation.</title>
        <authorList>
            <consortium name="The Broad Institute Genomics Platform"/>
            <consortium name="The Broad Institute Genome Sequencing Center for Infectious Disease"/>
            <person name="Wu L."/>
            <person name="Ma J."/>
        </authorList>
    </citation>
    <scope>NUCLEOTIDE SEQUENCE [LARGE SCALE GENOMIC DNA]</scope>
    <source>
        <strain evidence="2">JCM 4087</strain>
    </source>
</reference>
<evidence type="ECO:0000313" key="1">
    <source>
        <dbReference type="EMBL" id="MFC5861714.1"/>
    </source>
</evidence>
<keyword evidence="2" id="KW-1185">Reference proteome</keyword>
<dbReference type="RefSeq" id="WP_263337251.1">
    <property type="nucleotide sequence ID" value="NZ_JAGSYH010000004.1"/>
</dbReference>
<gene>
    <name evidence="1" type="ORF">ACFPT7_05375</name>
</gene>
<evidence type="ECO:0000313" key="2">
    <source>
        <dbReference type="Proteomes" id="UP001596091"/>
    </source>
</evidence>
<accession>A0ABW1ECJ4</accession>
<name>A0ABW1ECJ4_9BACT</name>
<sequence>MRLSASRIRSINRAIARVQSTAWFASGRTHGHSTPSPAPVVSMNAPTFVKIVAIPKCKAA</sequence>
<protein>
    <submittedName>
        <fullName evidence="1">Uncharacterized protein</fullName>
    </submittedName>
</protein>
<organism evidence="1 2">
    <name type="scientific">Acidicapsa dinghuensis</name>
    <dbReference type="NCBI Taxonomy" id="2218256"/>
    <lineage>
        <taxon>Bacteria</taxon>
        <taxon>Pseudomonadati</taxon>
        <taxon>Acidobacteriota</taxon>
        <taxon>Terriglobia</taxon>
        <taxon>Terriglobales</taxon>
        <taxon>Acidobacteriaceae</taxon>
        <taxon>Acidicapsa</taxon>
    </lineage>
</organism>
<proteinExistence type="predicted"/>
<comment type="caution">
    <text evidence="1">The sequence shown here is derived from an EMBL/GenBank/DDBJ whole genome shotgun (WGS) entry which is preliminary data.</text>
</comment>